<evidence type="ECO:0000256" key="1">
    <source>
        <dbReference type="SAM" id="MobiDB-lite"/>
    </source>
</evidence>
<feature type="compositionally biased region" description="Basic and acidic residues" evidence="1">
    <location>
        <begin position="735"/>
        <end position="744"/>
    </location>
</feature>
<accession>A0A3P6S538</accession>
<proteinExistence type="predicted"/>
<feature type="compositionally biased region" description="Polar residues" evidence="1">
    <location>
        <begin position="302"/>
        <end position="347"/>
    </location>
</feature>
<organism evidence="2 3">
    <name type="scientific">Dibothriocephalus latus</name>
    <name type="common">Fish tapeworm</name>
    <name type="synonym">Diphyllobothrium latum</name>
    <dbReference type="NCBI Taxonomy" id="60516"/>
    <lineage>
        <taxon>Eukaryota</taxon>
        <taxon>Metazoa</taxon>
        <taxon>Spiralia</taxon>
        <taxon>Lophotrochozoa</taxon>
        <taxon>Platyhelminthes</taxon>
        <taxon>Cestoda</taxon>
        <taxon>Eucestoda</taxon>
        <taxon>Diphyllobothriidea</taxon>
        <taxon>Diphyllobothriidae</taxon>
        <taxon>Dibothriocephalus</taxon>
    </lineage>
</organism>
<sequence>MGDYDQKTFQQPASDFYVVLEETETTHTSVTINNSITSIIDCGQESAIRQLIREVGEPNDYSESQSEFPVTPVNDDSDKVYQFGESPGEAGWHFIAQQSFHMLIEKQSTKQYEINNPAADSLCTLCWDYKGKSLGTSKSETHLYGKETFWPHGGQTKELSAKISLQSTNDPGLSDSAKQYKSSESPRSSHSPLRPSDLSESGDKPLQSSPPESRTTDQTPDSRESEKSPTDRTVLNAEEAQGSRDDSETSGATNTFASEHCSPTHGQLPTATLMPERSGYRLPPDTSTQEMGRSHNLEDIGQNGNSVLLGKNNTVKGEQSDGDLTSGFQDKNKYSKPTSEKMSSISTHKPDAVVIPPDQSQPSERSERGAHEQPKEGYLLEETRLHRRNSKDTIDTERGLRDSVREEDKQEGMYAAGPGSSLSSKLGLPSAEYYPGQQTGLQDIAEEREEEECSRGQGGAKAVSISSSGGDRKPKPRQFAGATDFSDEEAAKNISGKPSAPPKDVHASLSRGAGEPERDPGSFVPISPDRLTNDPHAISATPASVLGSANLLPDSASPSQPESGEPTVVGEELPEQTTESSKSSQKTLNNDKVLEPVREAEQTFAENTQSVNKASDDTRTSHLDKRPSDGDTQDDEAVTQGVDKGSDEEKRTQNNVLVRQPGDEQIGKNLTDLEVAPKQPRCKRKARSTADAGLPERKWAIEACRRQLHSAPPDMDLMGYEKHTVSSSNQFTSTSEKDPLKRSAEGGSPSAANGADQKTADFVKDGETPTMNSAVDGIGPVCCEPIEAAPLVVSPRSHRMTEENKPAQTPCNQPSSQKVDLSLIHSTSDISGANAMPSAENSTEPIHFTPIDGMIVRIYHECGTYKRNVGTQIDNVRVYCVVDGEYFRDVQEEIPQLKWLILKERCLGTSPYDPRKEDISNIDSPVSLSAAPSYGSDICLLGRDVRDDEKISRIIEALNGFETGKCAPYVYV</sequence>
<feature type="compositionally biased region" description="Polar residues" evidence="1">
    <location>
        <begin position="604"/>
        <end position="613"/>
    </location>
</feature>
<feature type="compositionally biased region" description="Basic and acidic residues" evidence="1">
    <location>
        <begin position="758"/>
        <end position="767"/>
    </location>
</feature>
<dbReference type="Proteomes" id="UP000281553">
    <property type="component" value="Unassembled WGS sequence"/>
</dbReference>
<feature type="compositionally biased region" description="Low complexity" evidence="1">
    <location>
        <begin position="575"/>
        <end position="587"/>
    </location>
</feature>
<dbReference type="OrthoDB" id="6277701at2759"/>
<feature type="region of interest" description="Disordered" evidence="1">
    <location>
        <begin position="724"/>
        <end position="767"/>
    </location>
</feature>
<gene>
    <name evidence="2" type="ORF">DILT_LOCUS2150</name>
</gene>
<feature type="compositionally biased region" description="Polar residues" evidence="1">
    <location>
        <begin position="166"/>
        <end position="180"/>
    </location>
</feature>
<reference evidence="2 3" key="1">
    <citation type="submission" date="2018-11" db="EMBL/GenBank/DDBJ databases">
        <authorList>
            <consortium name="Pathogen Informatics"/>
        </authorList>
    </citation>
    <scope>NUCLEOTIDE SEQUENCE [LARGE SCALE GENOMIC DNA]</scope>
</reference>
<feature type="compositionally biased region" description="Polar residues" evidence="1">
    <location>
        <begin position="725"/>
        <end position="734"/>
    </location>
</feature>
<feature type="region of interest" description="Disordered" evidence="1">
    <location>
        <begin position="166"/>
        <end position="695"/>
    </location>
</feature>
<feature type="compositionally biased region" description="Basic and acidic residues" evidence="1">
    <location>
        <begin position="592"/>
        <end position="601"/>
    </location>
</feature>
<feature type="compositionally biased region" description="Basic and acidic residues" evidence="1">
    <location>
        <begin position="390"/>
        <end position="411"/>
    </location>
</feature>
<evidence type="ECO:0000313" key="2">
    <source>
        <dbReference type="EMBL" id="VDK69366.1"/>
    </source>
</evidence>
<feature type="compositionally biased region" description="Polar residues" evidence="1">
    <location>
        <begin position="206"/>
        <end position="219"/>
    </location>
</feature>
<dbReference type="EMBL" id="UYRU01041741">
    <property type="protein sequence ID" value="VDK69366.1"/>
    <property type="molecule type" value="Genomic_DNA"/>
</dbReference>
<feature type="compositionally biased region" description="Basic and acidic residues" evidence="1">
    <location>
        <begin position="220"/>
        <end position="230"/>
    </location>
</feature>
<feature type="compositionally biased region" description="Low complexity" evidence="1">
    <location>
        <begin position="182"/>
        <end position="199"/>
    </location>
</feature>
<keyword evidence="3" id="KW-1185">Reference proteome</keyword>
<feature type="compositionally biased region" description="Basic and acidic residues" evidence="1">
    <location>
        <begin position="614"/>
        <end position="629"/>
    </location>
</feature>
<feature type="compositionally biased region" description="Low complexity" evidence="1">
    <location>
        <begin position="415"/>
        <end position="431"/>
    </location>
</feature>
<name>A0A3P6S538_DIBLA</name>
<protein>
    <submittedName>
        <fullName evidence="2">Uncharacterized protein</fullName>
    </submittedName>
</protein>
<evidence type="ECO:0000313" key="3">
    <source>
        <dbReference type="Proteomes" id="UP000281553"/>
    </source>
</evidence>
<feature type="compositionally biased region" description="Basic and acidic residues" evidence="1">
    <location>
        <begin position="364"/>
        <end position="375"/>
    </location>
</feature>
<dbReference type="AlphaFoldDB" id="A0A3P6S538"/>